<dbReference type="EMBL" id="JAMWBK010000013">
    <property type="protein sequence ID" value="KAJ8900815.1"/>
    <property type="molecule type" value="Genomic_DNA"/>
</dbReference>
<evidence type="ECO:0000256" key="7">
    <source>
        <dbReference type="SAM" id="MobiDB-lite"/>
    </source>
</evidence>
<dbReference type="Gene3D" id="3.40.30.10">
    <property type="entry name" value="Glutaredoxin"/>
    <property type="match status" value="3"/>
</dbReference>
<dbReference type="InterPro" id="IPR017937">
    <property type="entry name" value="Thioredoxin_CS"/>
</dbReference>
<evidence type="ECO:0000256" key="1">
    <source>
        <dbReference type="ARBA" id="ARBA00003318"/>
    </source>
</evidence>
<gene>
    <name evidence="10" type="ORF">NDN08_000114</name>
</gene>
<comment type="similarity">
    <text evidence="2 6">Belongs to the protein disulfide isomerase family.</text>
</comment>
<dbReference type="AlphaFoldDB" id="A0AAV8UEA6"/>
<evidence type="ECO:0000256" key="6">
    <source>
        <dbReference type="RuleBase" id="RU004208"/>
    </source>
</evidence>
<feature type="region of interest" description="Disordered" evidence="7">
    <location>
        <begin position="420"/>
        <end position="498"/>
    </location>
</feature>
<evidence type="ECO:0000313" key="10">
    <source>
        <dbReference type="EMBL" id="KAJ8900815.1"/>
    </source>
</evidence>
<evidence type="ECO:0000313" key="11">
    <source>
        <dbReference type="Proteomes" id="UP001157974"/>
    </source>
</evidence>
<keyword evidence="3 8" id="KW-0732">Signal</keyword>
<dbReference type="GO" id="GO:0015035">
    <property type="term" value="F:protein-disulfide reductase activity"/>
    <property type="evidence" value="ECO:0007669"/>
    <property type="project" value="TreeGrafter"/>
</dbReference>
<dbReference type="PRINTS" id="PR00421">
    <property type="entry name" value="THIOREDOXIN"/>
</dbReference>
<dbReference type="PROSITE" id="PS00194">
    <property type="entry name" value="THIOREDOXIN_1"/>
    <property type="match status" value="1"/>
</dbReference>
<evidence type="ECO:0000256" key="8">
    <source>
        <dbReference type="SAM" id="SignalP"/>
    </source>
</evidence>
<dbReference type="PANTHER" id="PTHR45815">
    <property type="entry name" value="PROTEIN DISULFIDE-ISOMERASE A6"/>
    <property type="match status" value="1"/>
</dbReference>
<dbReference type="CDD" id="cd03001">
    <property type="entry name" value="PDI_a_P5"/>
    <property type="match status" value="1"/>
</dbReference>
<dbReference type="PROSITE" id="PS51352">
    <property type="entry name" value="THIOREDOXIN_2"/>
    <property type="match status" value="1"/>
</dbReference>
<dbReference type="GO" id="GO:0003756">
    <property type="term" value="F:protein disulfide isomerase activity"/>
    <property type="evidence" value="ECO:0007669"/>
    <property type="project" value="InterPro"/>
</dbReference>
<keyword evidence="5" id="KW-0256">Endoplasmic reticulum</keyword>
<keyword evidence="4" id="KW-0677">Repeat</keyword>
<feature type="domain" description="Thioredoxin" evidence="9">
    <location>
        <begin position="12"/>
        <end position="139"/>
    </location>
</feature>
<dbReference type="GO" id="GO:0005788">
    <property type="term" value="C:endoplasmic reticulum lumen"/>
    <property type="evidence" value="ECO:0007669"/>
    <property type="project" value="TreeGrafter"/>
</dbReference>
<dbReference type="SUPFAM" id="SSF52833">
    <property type="entry name" value="Thioredoxin-like"/>
    <property type="match status" value="2"/>
</dbReference>
<comment type="caution">
    <text evidence="10">The sequence shown here is derived from an EMBL/GenBank/DDBJ whole genome shotgun (WGS) entry which is preliminary data.</text>
</comment>
<dbReference type="Proteomes" id="UP001157974">
    <property type="component" value="Unassembled WGS sequence"/>
</dbReference>
<dbReference type="Pfam" id="PF00085">
    <property type="entry name" value="Thioredoxin"/>
    <property type="match status" value="1"/>
</dbReference>
<dbReference type="NCBIfam" id="TIGR01126">
    <property type="entry name" value="pdi_dom"/>
    <property type="match status" value="1"/>
</dbReference>
<accession>A0AAV8UEA6</accession>
<feature type="compositionally biased region" description="Acidic residues" evidence="7">
    <location>
        <begin position="420"/>
        <end position="429"/>
    </location>
</feature>
<feature type="chain" id="PRO_5043440418" description="Thioredoxin domain-containing protein" evidence="8">
    <location>
        <begin position="21"/>
        <end position="498"/>
    </location>
</feature>
<evidence type="ECO:0000259" key="9">
    <source>
        <dbReference type="PROSITE" id="PS51352"/>
    </source>
</evidence>
<proteinExistence type="inferred from homology"/>
<organism evidence="10 11">
    <name type="scientific">Rhodosorus marinus</name>
    <dbReference type="NCBI Taxonomy" id="101924"/>
    <lineage>
        <taxon>Eukaryota</taxon>
        <taxon>Rhodophyta</taxon>
        <taxon>Stylonematophyceae</taxon>
        <taxon>Stylonematales</taxon>
        <taxon>Stylonemataceae</taxon>
        <taxon>Rhodosorus</taxon>
    </lineage>
</organism>
<feature type="compositionally biased region" description="Basic and acidic residues" evidence="7">
    <location>
        <begin position="481"/>
        <end position="498"/>
    </location>
</feature>
<dbReference type="GO" id="GO:0034976">
    <property type="term" value="P:response to endoplasmic reticulum stress"/>
    <property type="evidence" value="ECO:0007669"/>
    <property type="project" value="TreeGrafter"/>
</dbReference>
<keyword evidence="11" id="KW-1185">Reference proteome</keyword>
<feature type="signal peptide" evidence="8">
    <location>
        <begin position="1"/>
        <end position="20"/>
    </location>
</feature>
<evidence type="ECO:0000256" key="3">
    <source>
        <dbReference type="ARBA" id="ARBA00022729"/>
    </source>
</evidence>
<name>A0AAV8UEA6_9RHOD</name>
<protein>
    <recommendedName>
        <fullName evidence="9">Thioredoxin domain-containing protein</fullName>
    </recommendedName>
</protein>
<dbReference type="InterPro" id="IPR005788">
    <property type="entry name" value="PDI_thioredoxin-like_dom"/>
</dbReference>
<dbReference type="PANTHER" id="PTHR45815:SF3">
    <property type="entry name" value="PROTEIN DISULFIDE-ISOMERASE A6"/>
    <property type="match status" value="1"/>
</dbReference>
<reference evidence="10 11" key="1">
    <citation type="journal article" date="2023" name="Nat. Commun.">
        <title>Origin of minicircular mitochondrial genomes in red algae.</title>
        <authorList>
            <person name="Lee Y."/>
            <person name="Cho C.H."/>
            <person name="Lee Y.M."/>
            <person name="Park S.I."/>
            <person name="Yang J.H."/>
            <person name="West J.A."/>
            <person name="Bhattacharya D."/>
            <person name="Yoon H.S."/>
        </authorList>
    </citation>
    <scope>NUCLEOTIDE SEQUENCE [LARGE SCALE GENOMIC DNA]</scope>
    <source>
        <strain evidence="10 11">CCMP1338</strain>
        <tissue evidence="10">Whole cell</tissue>
    </source>
</reference>
<feature type="compositionally biased region" description="Basic and acidic residues" evidence="7">
    <location>
        <begin position="452"/>
        <end position="468"/>
    </location>
</feature>
<sequence>MGLLKASICLGLALVGLAAASDLYDYARSPVVELTSNNFKEKVMESNETWFVEFYAPWCGHCKSLAPSWEKAAEHLKGVVYFGGVNCDEHKDMAQKYGVRGFPTIKVFKGSGSRARRPTEYQGQRSAKAIVDRAKMEIPNNVVEIKSGGIDSFLEDEKQLAHVILFTDKTTTSTTYKSLSSAFLGKASLGEIRKKEAEAIKEKFEVTSYPAFVYFSPGANADQYSKYSGPTEPLALRNFIGNLVGETAGQYTDETIDPSKAKGSDEEMEQHFYQPKEHEVGAEKVTGTASFNRLCMKRLDSSSCIAAFITDSTKAEAVQDAMKSLSEKYKYDNLAFVVGDVSDDESGMKLVEALELDTSLGVSLVVLRGRKMKYAERENSSGEFSVAAGVSFLDRVLGGDIRYKKLPSELPAWNELEIETEADEENAEAGDEKTEATDAGEDAEAESGGQGTDDRQADKEPSGGKAKEFGAGSENDPQVHPGEKCDTDGTEKDSKEEL</sequence>
<dbReference type="InterPro" id="IPR036249">
    <property type="entry name" value="Thioredoxin-like_sf"/>
</dbReference>
<dbReference type="InterPro" id="IPR013766">
    <property type="entry name" value="Thioredoxin_domain"/>
</dbReference>
<comment type="function">
    <text evidence="1">Participates in various redox reactions through the reversible oxidation of its active center dithiol to a disulfide and catalyzes dithiol-disulfide exchange reactions.</text>
</comment>
<evidence type="ECO:0000256" key="5">
    <source>
        <dbReference type="ARBA" id="ARBA00022824"/>
    </source>
</evidence>
<evidence type="ECO:0000256" key="4">
    <source>
        <dbReference type="ARBA" id="ARBA00022737"/>
    </source>
</evidence>
<evidence type="ECO:0000256" key="2">
    <source>
        <dbReference type="ARBA" id="ARBA00006347"/>
    </source>
</evidence>